<name>A0AAV3X1B4_9CYAN</name>
<evidence type="ECO:0000313" key="2">
    <source>
        <dbReference type="EMBL" id="GET35585.1"/>
    </source>
</evidence>
<dbReference type="InterPro" id="IPR016181">
    <property type="entry name" value="Acyl_CoA_acyltransferase"/>
</dbReference>
<protein>
    <submittedName>
        <fullName evidence="2">GCN5-related N-acetyltransferase</fullName>
    </submittedName>
</protein>
<proteinExistence type="predicted"/>
<dbReference type="Proteomes" id="UP001050975">
    <property type="component" value="Unassembled WGS sequence"/>
</dbReference>
<accession>A0AAV3X1B4</accession>
<dbReference type="InterPro" id="IPR013653">
    <property type="entry name" value="GCN5-like_dom"/>
</dbReference>
<evidence type="ECO:0000313" key="3">
    <source>
        <dbReference type="Proteomes" id="UP001050975"/>
    </source>
</evidence>
<keyword evidence="3" id="KW-1185">Reference proteome</keyword>
<dbReference type="AlphaFoldDB" id="A0AAV3X1B4"/>
<gene>
    <name evidence="2" type="ORF">MiSe_03270</name>
</gene>
<feature type="domain" description="N-acetyltransferase" evidence="1">
    <location>
        <begin position="143"/>
        <end position="280"/>
    </location>
</feature>
<organism evidence="2 3">
    <name type="scientific">Microseira wollei NIES-4236</name>
    <dbReference type="NCBI Taxonomy" id="2530354"/>
    <lineage>
        <taxon>Bacteria</taxon>
        <taxon>Bacillati</taxon>
        <taxon>Cyanobacteriota</taxon>
        <taxon>Cyanophyceae</taxon>
        <taxon>Oscillatoriophycideae</taxon>
        <taxon>Aerosakkonematales</taxon>
        <taxon>Aerosakkonemataceae</taxon>
        <taxon>Microseira</taxon>
    </lineage>
</organism>
<sequence>MKLHRFEDASQFYQQVKDYLLNYEAHHCLLFGIIDTLINYPQRYDKNPYLASVEDGGKVVAVAVKTAPYAAVLSKVEDFAALEAIASDLHAQKEPLPGVNALTDEALAFAQTWQKLTGESYEIEMQMRIHQLQTVEPIAKSSGYLRLALESDRQLLLEWYKAFELDALGENEKNSARNIEYHLKHNLAYIWEDKIPVSMVFSGGSTPNGKRITAVYTPPEYRQKGYATSCVAALSQNLLDSGCKYCFLYTDLANPTSNHIYHKIGYRPVSNWSNYSFIKH</sequence>
<comment type="caution">
    <text evidence="2">The sequence shown here is derived from an EMBL/GenBank/DDBJ whole genome shotgun (WGS) entry which is preliminary data.</text>
</comment>
<dbReference type="EMBL" id="BLAY01000002">
    <property type="protein sequence ID" value="GET35585.1"/>
    <property type="molecule type" value="Genomic_DNA"/>
</dbReference>
<dbReference type="Gene3D" id="3.40.630.30">
    <property type="match status" value="1"/>
</dbReference>
<dbReference type="PROSITE" id="PS51186">
    <property type="entry name" value="GNAT"/>
    <property type="match status" value="1"/>
</dbReference>
<evidence type="ECO:0000259" key="1">
    <source>
        <dbReference type="PROSITE" id="PS51186"/>
    </source>
</evidence>
<dbReference type="Pfam" id="PF08445">
    <property type="entry name" value="FR47"/>
    <property type="match status" value="1"/>
</dbReference>
<dbReference type="GO" id="GO:0016747">
    <property type="term" value="F:acyltransferase activity, transferring groups other than amino-acyl groups"/>
    <property type="evidence" value="ECO:0007669"/>
    <property type="project" value="InterPro"/>
</dbReference>
<reference evidence="2" key="1">
    <citation type="submission" date="2019-10" db="EMBL/GenBank/DDBJ databases">
        <title>Draft genome sequece of Microseira wollei NIES-4236.</title>
        <authorList>
            <person name="Yamaguchi H."/>
            <person name="Suzuki S."/>
            <person name="Kawachi M."/>
        </authorList>
    </citation>
    <scope>NUCLEOTIDE SEQUENCE</scope>
    <source>
        <strain evidence="2">NIES-4236</strain>
    </source>
</reference>
<dbReference type="InterPro" id="IPR000182">
    <property type="entry name" value="GNAT_dom"/>
</dbReference>
<dbReference type="SUPFAM" id="SSF55729">
    <property type="entry name" value="Acyl-CoA N-acyltransferases (Nat)"/>
    <property type="match status" value="1"/>
</dbReference>
<dbReference type="RefSeq" id="WP_226573362.1">
    <property type="nucleotide sequence ID" value="NZ_BLAY01000002.1"/>
</dbReference>